<dbReference type="CDD" id="cd07033">
    <property type="entry name" value="TPP_PYR_DXS_TK_like"/>
    <property type="match status" value="1"/>
</dbReference>
<dbReference type="EMBL" id="MZGX01000003">
    <property type="protein sequence ID" value="OPX45655.1"/>
    <property type="molecule type" value="Genomic_DNA"/>
</dbReference>
<evidence type="ECO:0000256" key="1">
    <source>
        <dbReference type="ARBA" id="ARBA00001964"/>
    </source>
</evidence>
<dbReference type="STRING" id="48256.CLHUN_05920"/>
<dbReference type="Gene3D" id="3.40.50.970">
    <property type="match status" value="1"/>
</dbReference>
<evidence type="ECO:0000256" key="2">
    <source>
        <dbReference type="ARBA" id="ARBA00007131"/>
    </source>
</evidence>
<comment type="caution">
    <text evidence="5">The sequence shown here is derived from an EMBL/GenBank/DDBJ whole genome shotgun (WGS) entry which is preliminary data.</text>
</comment>
<dbReference type="Gene3D" id="3.40.50.920">
    <property type="match status" value="1"/>
</dbReference>
<accession>A0A1V4SQC2</accession>
<dbReference type="InterPro" id="IPR005475">
    <property type="entry name" value="Transketolase-like_Pyr-bd"/>
</dbReference>
<keyword evidence="5" id="KW-0808">Transferase</keyword>
<name>A0A1V4SQC2_RUMHU</name>
<dbReference type="EC" id="2.2.1.7" evidence="5"/>
<dbReference type="OrthoDB" id="9803371at2"/>
<dbReference type="SMART" id="SM00861">
    <property type="entry name" value="Transket_pyr"/>
    <property type="match status" value="1"/>
</dbReference>
<reference evidence="5 6" key="1">
    <citation type="submission" date="2017-03" db="EMBL/GenBank/DDBJ databases">
        <title>Genome sequence of Clostridium hungatei DSM 14427.</title>
        <authorList>
            <person name="Poehlein A."/>
            <person name="Daniel R."/>
        </authorList>
    </citation>
    <scope>NUCLEOTIDE SEQUENCE [LARGE SCALE GENOMIC DNA]</scope>
    <source>
        <strain evidence="5 6">DSM 14427</strain>
    </source>
</reference>
<keyword evidence="3" id="KW-0786">Thiamine pyrophosphate</keyword>
<dbReference type="SUPFAM" id="SSF52518">
    <property type="entry name" value="Thiamin diphosphate-binding fold (THDP-binding)"/>
    <property type="match status" value="1"/>
</dbReference>
<dbReference type="InterPro" id="IPR033248">
    <property type="entry name" value="Transketolase_C"/>
</dbReference>
<keyword evidence="6" id="KW-1185">Reference proteome</keyword>
<evidence type="ECO:0000313" key="6">
    <source>
        <dbReference type="Proteomes" id="UP000191554"/>
    </source>
</evidence>
<dbReference type="GO" id="GO:0008661">
    <property type="term" value="F:1-deoxy-D-xylulose-5-phosphate synthase activity"/>
    <property type="evidence" value="ECO:0007669"/>
    <property type="project" value="UniProtKB-EC"/>
</dbReference>
<gene>
    <name evidence="5" type="primary">dxs_1</name>
    <name evidence="5" type="ORF">CLHUN_05920</name>
</gene>
<comment type="cofactor">
    <cofactor evidence="1">
        <name>thiamine diphosphate</name>
        <dbReference type="ChEBI" id="CHEBI:58937"/>
    </cofactor>
</comment>
<protein>
    <submittedName>
        <fullName evidence="5">1-deoxy-D-xylulose-5-phosphate synthase</fullName>
        <ecNumber evidence="5">2.2.1.7</ecNumber>
    </submittedName>
</protein>
<sequence>MRKTFVDTLTKLARQDNKIMLVIGDTGFSVFESFEREFGERFVNVGIAEQNFISFSAGLAAMGYKPFAYNVVSFMTMRSMEQIFLDVCYQENPVVMVGVGGGFAYGPAGPTHHSLSDVAMMCAIPNLQVICPCDPAEMEEAVICASQTKVPMYIRIGRSIDPVVHKRKIDFKIGKAVEIRSGKDIAIFAAGTMVKDALSVCDLLEAEGISASLYSMHTIKPLDYDTISECADKYNALFTIEEHSVVGGLGSKAAAYLKESMNSSVKFKAFAVRDEFAPVTGNREYLLKLNGLDPQSITDSIKEVVNC</sequence>
<dbReference type="SUPFAM" id="SSF52922">
    <property type="entry name" value="TK C-terminal domain-like"/>
    <property type="match status" value="1"/>
</dbReference>
<dbReference type="PANTHER" id="PTHR43825:SF5">
    <property type="entry name" value="HYPOTHETICAL TRANSKETOLASE FAMILY PROTEIN"/>
    <property type="match status" value="1"/>
</dbReference>
<dbReference type="InterPro" id="IPR051157">
    <property type="entry name" value="PDH/Transketolase"/>
</dbReference>
<dbReference type="AlphaFoldDB" id="A0A1V4SQC2"/>
<evidence type="ECO:0000256" key="3">
    <source>
        <dbReference type="ARBA" id="ARBA00023052"/>
    </source>
</evidence>
<feature type="domain" description="Transketolase-like pyrimidine-binding" evidence="4">
    <location>
        <begin position="1"/>
        <end position="163"/>
    </location>
</feature>
<proteinExistence type="inferred from homology"/>
<evidence type="ECO:0000259" key="4">
    <source>
        <dbReference type="SMART" id="SM00861"/>
    </source>
</evidence>
<dbReference type="Proteomes" id="UP000191554">
    <property type="component" value="Unassembled WGS sequence"/>
</dbReference>
<dbReference type="InterPro" id="IPR029061">
    <property type="entry name" value="THDP-binding"/>
</dbReference>
<dbReference type="FunFam" id="3.40.50.970:FF:000129">
    <property type="entry name" value="Transketolase"/>
    <property type="match status" value="1"/>
</dbReference>
<dbReference type="InterPro" id="IPR009014">
    <property type="entry name" value="Transketo_C/PFOR_II"/>
</dbReference>
<dbReference type="RefSeq" id="WP_080063060.1">
    <property type="nucleotide sequence ID" value="NZ_MZGX01000003.1"/>
</dbReference>
<dbReference type="PANTHER" id="PTHR43825">
    <property type="entry name" value="PYRUVATE DEHYDROGENASE E1 COMPONENT"/>
    <property type="match status" value="1"/>
</dbReference>
<dbReference type="Pfam" id="PF02780">
    <property type="entry name" value="Transketolase_C"/>
    <property type="match status" value="1"/>
</dbReference>
<dbReference type="Pfam" id="PF02779">
    <property type="entry name" value="Transket_pyr"/>
    <property type="match status" value="1"/>
</dbReference>
<organism evidence="5 6">
    <name type="scientific">Ruminiclostridium hungatei</name>
    <name type="common">Clostridium hungatei</name>
    <dbReference type="NCBI Taxonomy" id="48256"/>
    <lineage>
        <taxon>Bacteria</taxon>
        <taxon>Bacillati</taxon>
        <taxon>Bacillota</taxon>
        <taxon>Clostridia</taxon>
        <taxon>Eubacteriales</taxon>
        <taxon>Oscillospiraceae</taxon>
        <taxon>Ruminiclostridium</taxon>
    </lineage>
</organism>
<comment type="similarity">
    <text evidence="2">Belongs to the transketolase family.</text>
</comment>
<evidence type="ECO:0000313" key="5">
    <source>
        <dbReference type="EMBL" id="OPX45655.1"/>
    </source>
</evidence>